<keyword evidence="2" id="KW-0175">Coiled coil</keyword>
<keyword evidence="9" id="KW-1185">Reference proteome</keyword>
<sequence>MATKLKKGMPVVKAWLVISESGQSSIEEIGKHSMMKRTGLPARDLRALDPVLSYPSSILGRERAIVVSLEHIRAIITSKEVLLINYNNPLVVQFVQDLQHRIVFGNNNVTSPHQAMDHTGKEMEDAAEVTWGSPSLNTHHSSAKSLSKRRAPTCNFVNMKSQEIEGEGANSTINVSVAAGSKALPFEFKALEACLESACRCLESETRTLEDEAYPALDELTSKISTLNLERVRQIKSRLVALSGRVQKVRDELENLLDDDTDMAEMYLTEKVAARAVDQISTIEEVYDGEREVDDESVDDCSETNTSVKQDIEELEMLLEAYFAQIDGILQKLSGMSEYVDDTEDFINIMLDDKQNQLLQMGVILSAANMILNAGIAVVGFFGMNIHVTLFDGNPTQFWETVIGTCGGCIALFLVLLGWVAATMATKLKKGMKAWLVISESGQSFVEEVGKHSIMKRTGLPARDLRALDPVLSYPSSILGRERAIVVNLEHIRAIITATEVLMINSSNPLIVHFVEDLQHRIAFGNANATPPQQAMDHDGTGLGDAADTTSPTYNSGDVKSMEIADESAKMMNDLVAPGPKVLPFEFKALEACLESACRCLESETQTLEEEAYPALDELTSNISTLNLERVRQIKSRLVAISGRVQKVRDELEHLLDDDNDMAEMYLTEKIYAYAADQTSSIEEVYDGEQEVDGESVDDSKSGDDSEIYTSSKPNVEELEMLLEAYFAQIDGTLQKLSHMRDYVDDTEDFINIMLDDKQNQLLQMGVMLGAANMILNAGIVVVGLFGMNIHIELFDGKPIQFLEAVVGACGGCVALFIRVQVLFFPFSLCNHSLTLSMISCKASSFNFETSPSHQITLKRYLPSSQAKYPSHKNTGVSSSSSSIEGQKWNNRANHTTAKASQRAKKFQKEEEEGEGERKMHYEVEVISWRERRIKAQILVYADIQSVWNALTDYERLADFIPNLVCSGRIHCPHPGRIWLEQRGFQRALYWHIEARVVLDLQEFPHSASNRELLFSMVDGDFKKFEGKWSVKSGTRHGTTALSYEVNVMPRYNFPAIFLERIIGSDLPVNLQALACRAERDFEGDQKAGITESETSMTVPTSPSVSLDGAFREKDKLTTGDLKESYPSSTFSPIPPPSNDLNNNWGMLGKACRLERRCMVDEVHLRRFDGQLENGGVHRCVVASITVKAPVREVWNVLTAYESLPEFVPNLAISKILSRENNKVRILQEGCKGLLYMVLHARVVLDLCEHLEQEIRFEQVEGDFDSFQGKWILEQLGSHHTLLKYNVESKMHKDTFLSEAIMEEVIYEDLPSNLCAIRDYIEKREANNSSETDEHGQYLKELDSSKGDSDYEHGMAVQQVSEVSNPNSPKKRPRVPRLQRDIEVLKSELLKFISEHGQEGFMPMRKQLRLHGRVDIEKAITRMGGFRRIATLMNLSLAYKHRKPKGYWDNLENLQEEISRFQRSWGMDTSFMPSRKSFERAGRYDIARALEKWGGLHQVSRLLALKVRRPNRQTNFIKDKKIDNVASITNVEGEDKIPTKDHVSQDTQKWLMKFKDLDIDWVD</sequence>
<keyword evidence="6" id="KW-0472">Membrane</keyword>
<feature type="region of interest" description="Disordered" evidence="5">
    <location>
        <begin position="529"/>
        <end position="557"/>
    </location>
</feature>
<keyword evidence="6" id="KW-1133">Transmembrane helix</keyword>
<name>A0AAD6QIE6_9ROSI</name>
<comment type="function">
    <text evidence="3">Magnesium transporter that may mediate the influx of magnesium.</text>
</comment>
<keyword evidence="6" id="KW-0812">Transmembrane</keyword>
<dbReference type="Gene3D" id="2.40.128.330">
    <property type="match status" value="2"/>
</dbReference>
<evidence type="ECO:0000256" key="4">
    <source>
        <dbReference type="ARBA" id="ARBA00068119"/>
    </source>
</evidence>
<evidence type="ECO:0000256" key="1">
    <source>
        <dbReference type="ARBA" id="ARBA00007535"/>
    </source>
</evidence>
<dbReference type="Pfam" id="PF22099">
    <property type="entry name" value="MRS2-like"/>
    <property type="match status" value="4"/>
</dbReference>
<accession>A0AAD6QIE6</accession>
<feature type="compositionally biased region" description="Acidic residues" evidence="5">
    <location>
        <begin position="688"/>
        <end position="697"/>
    </location>
</feature>
<dbReference type="FunFam" id="2.40.128.330:FF:000001">
    <property type="entry name" value="Magnesium transporter MRS2-1"/>
    <property type="match status" value="2"/>
</dbReference>
<dbReference type="InterPro" id="IPR023393">
    <property type="entry name" value="START-like_dom_sf"/>
</dbReference>
<feature type="transmembrane region" description="Helical" evidence="6">
    <location>
        <begin position="762"/>
        <end position="786"/>
    </location>
</feature>
<feature type="domain" description="Coenzyme Q-binding protein COQ10 START" evidence="7">
    <location>
        <begin position="942"/>
        <end position="1074"/>
    </location>
</feature>
<dbReference type="Gene3D" id="3.30.530.20">
    <property type="match status" value="2"/>
</dbReference>
<feature type="region of interest" description="Disordered" evidence="5">
    <location>
        <begin position="1358"/>
        <end position="1378"/>
    </location>
</feature>
<feature type="compositionally biased region" description="Polar residues" evidence="5">
    <location>
        <begin position="867"/>
        <end position="877"/>
    </location>
</feature>
<dbReference type="InterPro" id="IPR039204">
    <property type="entry name" value="MRS2-like"/>
</dbReference>
<protein>
    <recommendedName>
        <fullName evidence="4">Magnesium transporter MRS2-F</fullName>
    </recommendedName>
</protein>
<dbReference type="PANTHER" id="PTHR13890">
    <property type="entry name" value="RNA SPLICING PROTEIN MRS2, MITOCHONDRIAL"/>
    <property type="match status" value="1"/>
</dbReference>
<comment type="caution">
    <text evidence="8">The sequence shown here is derived from an EMBL/GenBank/DDBJ whole genome shotgun (WGS) entry which is preliminary data.</text>
</comment>
<feature type="transmembrane region" description="Helical" evidence="6">
    <location>
        <begin position="402"/>
        <end position="422"/>
    </location>
</feature>
<dbReference type="FunFam" id="1.20.58.340:FF:000022">
    <property type="entry name" value="Magnesium transporter MRS2-F"/>
    <property type="match status" value="2"/>
</dbReference>
<evidence type="ECO:0000256" key="2">
    <source>
        <dbReference type="ARBA" id="ARBA00023054"/>
    </source>
</evidence>
<dbReference type="Gene3D" id="1.20.58.340">
    <property type="entry name" value="Magnesium transport protein CorA, transmembrane region"/>
    <property type="match status" value="2"/>
</dbReference>
<dbReference type="PANTHER" id="PTHR13890:SF29">
    <property type="entry name" value="MAGNESIUM TRANSPORTER MRS2-F"/>
    <property type="match status" value="1"/>
</dbReference>
<feature type="compositionally biased region" description="Polar residues" evidence="5">
    <location>
        <begin position="548"/>
        <end position="557"/>
    </location>
</feature>
<comment type="similarity">
    <text evidence="1">Belongs to the CorA metal ion transporter (MIT) (TC 1.A.35.5) family.</text>
</comment>
<dbReference type="CDD" id="cd08866">
    <property type="entry name" value="SRPBCC_11"/>
    <property type="match status" value="2"/>
</dbReference>
<evidence type="ECO:0000256" key="5">
    <source>
        <dbReference type="SAM" id="MobiDB-lite"/>
    </source>
</evidence>
<dbReference type="EMBL" id="JAQIZT010000007">
    <property type="protein sequence ID" value="KAJ6990981.1"/>
    <property type="molecule type" value="Genomic_DNA"/>
</dbReference>
<evidence type="ECO:0000259" key="7">
    <source>
        <dbReference type="Pfam" id="PF03364"/>
    </source>
</evidence>
<feature type="domain" description="Coenzyme Q-binding protein COQ10 START" evidence="7">
    <location>
        <begin position="1187"/>
        <end position="1317"/>
    </location>
</feature>
<dbReference type="InterPro" id="IPR005031">
    <property type="entry name" value="COQ10_START"/>
</dbReference>
<feature type="region of interest" description="Disordered" evidence="5">
    <location>
        <begin position="1118"/>
        <end position="1137"/>
    </location>
</feature>
<feature type="transmembrane region" description="Helical" evidence="6">
    <location>
        <begin position="358"/>
        <end position="382"/>
    </location>
</feature>
<dbReference type="Pfam" id="PF03364">
    <property type="entry name" value="Polyketide_cyc"/>
    <property type="match status" value="2"/>
</dbReference>
<dbReference type="GO" id="GO:0015095">
    <property type="term" value="F:magnesium ion transmembrane transporter activity"/>
    <property type="evidence" value="ECO:0007669"/>
    <property type="project" value="TreeGrafter"/>
</dbReference>
<evidence type="ECO:0000256" key="3">
    <source>
        <dbReference type="ARBA" id="ARBA00059335"/>
    </source>
</evidence>
<dbReference type="CDD" id="cd12823">
    <property type="entry name" value="Mrs2_Mfm1p-like"/>
    <property type="match status" value="2"/>
</dbReference>
<evidence type="ECO:0000256" key="6">
    <source>
        <dbReference type="SAM" id="Phobius"/>
    </source>
</evidence>
<gene>
    <name evidence="8" type="ORF">NC653_019272</name>
</gene>
<feature type="region of interest" description="Disordered" evidence="5">
    <location>
        <begin position="867"/>
        <end position="915"/>
    </location>
</feature>
<evidence type="ECO:0000313" key="8">
    <source>
        <dbReference type="EMBL" id="KAJ6990981.1"/>
    </source>
</evidence>
<organism evidence="8 9">
    <name type="scientific">Populus alba x Populus x berolinensis</name>
    <dbReference type="NCBI Taxonomy" id="444605"/>
    <lineage>
        <taxon>Eukaryota</taxon>
        <taxon>Viridiplantae</taxon>
        <taxon>Streptophyta</taxon>
        <taxon>Embryophyta</taxon>
        <taxon>Tracheophyta</taxon>
        <taxon>Spermatophyta</taxon>
        <taxon>Magnoliopsida</taxon>
        <taxon>eudicotyledons</taxon>
        <taxon>Gunneridae</taxon>
        <taxon>Pentapetalae</taxon>
        <taxon>rosids</taxon>
        <taxon>fabids</taxon>
        <taxon>Malpighiales</taxon>
        <taxon>Salicaceae</taxon>
        <taxon>Saliceae</taxon>
        <taxon>Populus</taxon>
    </lineage>
</organism>
<feature type="compositionally biased region" description="Polar residues" evidence="5">
    <location>
        <begin position="884"/>
        <end position="900"/>
    </location>
</feature>
<proteinExistence type="inferred from homology"/>
<evidence type="ECO:0000313" key="9">
    <source>
        <dbReference type="Proteomes" id="UP001164929"/>
    </source>
</evidence>
<dbReference type="Proteomes" id="UP001164929">
    <property type="component" value="Chromosome 7"/>
</dbReference>
<feature type="region of interest" description="Disordered" evidence="5">
    <location>
        <begin position="688"/>
        <end position="710"/>
    </location>
</feature>
<dbReference type="SUPFAM" id="SSF55961">
    <property type="entry name" value="Bet v1-like"/>
    <property type="match status" value="2"/>
</dbReference>
<reference evidence="8" key="1">
    <citation type="journal article" date="2023" name="Mol. Ecol. Resour.">
        <title>Chromosome-level genome assembly of a triploid poplar Populus alba 'Berolinensis'.</title>
        <authorList>
            <person name="Chen S."/>
            <person name="Yu Y."/>
            <person name="Wang X."/>
            <person name="Wang S."/>
            <person name="Zhang T."/>
            <person name="Zhou Y."/>
            <person name="He R."/>
            <person name="Meng N."/>
            <person name="Wang Y."/>
            <person name="Liu W."/>
            <person name="Liu Z."/>
            <person name="Liu J."/>
            <person name="Guo Q."/>
            <person name="Huang H."/>
            <person name="Sederoff R.R."/>
            <person name="Wang G."/>
            <person name="Qu G."/>
            <person name="Chen S."/>
        </authorList>
    </citation>
    <scope>NUCLEOTIDE SEQUENCE</scope>
    <source>
        <strain evidence="8">SC-2020</strain>
    </source>
</reference>
<feature type="compositionally biased region" description="Polar residues" evidence="5">
    <location>
        <begin position="1358"/>
        <end position="1368"/>
    </location>
</feature>